<keyword evidence="2" id="KW-0808">Transferase</keyword>
<dbReference type="PANTHER" id="PTHR43968:SF6">
    <property type="entry name" value="GLUTATHIONE S-TRANSFERASE OMEGA"/>
    <property type="match status" value="1"/>
</dbReference>
<dbReference type="GO" id="GO:0016740">
    <property type="term" value="F:transferase activity"/>
    <property type="evidence" value="ECO:0007669"/>
    <property type="project" value="UniProtKB-KW"/>
</dbReference>
<dbReference type="Pfam" id="PF22041">
    <property type="entry name" value="GST_C_7"/>
    <property type="match status" value="1"/>
</dbReference>
<dbReference type="InterPro" id="IPR036282">
    <property type="entry name" value="Glutathione-S-Trfase_C_sf"/>
</dbReference>
<dbReference type="Gene3D" id="1.20.1050.10">
    <property type="match status" value="1"/>
</dbReference>
<organism evidence="2 3">
    <name type="scientific">Fusarium mundagurra</name>
    <dbReference type="NCBI Taxonomy" id="1567541"/>
    <lineage>
        <taxon>Eukaryota</taxon>
        <taxon>Fungi</taxon>
        <taxon>Dikarya</taxon>
        <taxon>Ascomycota</taxon>
        <taxon>Pezizomycotina</taxon>
        <taxon>Sordariomycetes</taxon>
        <taxon>Hypocreomycetidae</taxon>
        <taxon>Hypocreales</taxon>
        <taxon>Nectriaceae</taxon>
        <taxon>Fusarium</taxon>
        <taxon>Fusarium fujikuroi species complex</taxon>
    </lineage>
</organism>
<dbReference type="SUPFAM" id="SSF52833">
    <property type="entry name" value="Thioredoxin-like"/>
    <property type="match status" value="1"/>
</dbReference>
<dbReference type="AlphaFoldDB" id="A0A8H6DDR5"/>
<keyword evidence="3" id="KW-1185">Reference proteome</keyword>
<name>A0A8H6DDR5_9HYPO</name>
<dbReference type="Pfam" id="PF13409">
    <property type="entry name" value="GST_N_2"/>
    <property type="match status" value="1"/>
</dbReference>
<proteinExistence type="predicted"/>
<dbReference type="OrthoDB" id="4951845at2759"/>
<evidence type="ECO:0000259" key="1">
    <source>
        <dbReference type="PROSITE" id="PS50404"/>
    </source>
</evidence>
<dbReference type="Gene3D" id="3.40.30.10">
    <property type="entry name" value="Glutaredoxin"/>
    <property type="match status" value="1"/>
</dbReference>
<dbReference type="InterPro" id="IPR004045">
    <property type="entry name" value="Glutathione_S-Trfase_N"/>
</dbReference>
<dbReference type="InterPro" id="IPR050983">
    <property type="entry name" value="GST_Omega/HSP26"/>
</dbReference>
<feature type="domain" description="GST N-terminal" evidence="1">
    <location>
        <begin position="62"/>
        <end position="150"/>
    </location>
</feature>
<comment type="caution">
    <text evidence="2">The sequence shown here is derived from an EMBL/GenBank/DDBJ whole genome shotgun (WGS) entry which is preliminary data.</text>
</comment>
<dbReference type="CDD" id="cd03038">
    <property type="entry name" value="GST_N_etherase_LigE"/>
    <property type="match status" value="1"/>
</dbReference>
<evidence type="ECO:0000313" key="2">
    <source>
        <dbReference type="EMBL" id="KAF5712785.1"/>
    </source>
</evidence>
<dbReference type="PROSITE" id="PS50404">
    <property type="entry name" value="GST_NTER"/>
    <property type="match status" value="1"/>
</dbReference>
<sequence>MALKPTGYNADELQATLLPTLLSNTILQSLAKIIHPSLLKIASWTRFSTMATDRQPEIILYDVACIKNTCFSPVVWKIRLMLNYKDIPYKTIFLEFPDIEPKLKELGLEAHVSGSTRYTVPAIHHVPTGKYIMDSLPIADFLESTYPDPPLPLSSKLGREIETKARGAVGPVFRISITPRENLILSPRAQEFFRAKNEARMGCKLEDLMDPEKEENTWQAVADKMSELSDLMLTNKDKGPFLLGEKPTYTDFFIAASLQSARTIDEEIFQRCAVYPGFKAIYEACIPWMEKKD</sequence>
<dbReference type="SUPFAM" id="SSF47616">
    <property type="entry name" value="GST C-terminal domain-like"/>
    <property type="match status" value="1"/>
</dbReference>
<protein>
    <submittedName>
        <fullName evidence="2">Glutathione S-transferase</fullName>
    </submittedName>
</protein>
<dbReference type="InterPro" id="IPR054416">
    <property type="entry name" value="GST_UstS-like_C"/>
</dbReference>
<dbReference type="Proteomes" id="UP000544331">
    <property type="component" value="Unassembled WGS sequence"/>
</dbReference>
<accession>A0A8H6DDR5</accession>
<evidence type="ECO:0000313" key="3">
    <source>
        <dbReference type="Proteomes" id="UP000544331"/>
    </source>
</evidence>
<dbReference type="GO" id="GO:0005737">
    <property type="term" value="C:cytoplasm"/>
    <property type="evidence" value="ECO:0007669"/>
    <property type="project" value="TreeGrafter"/>
</dbReference>
<dbReference type="PANTHER" id="PTHR43968">
    <property type="match status" value="1"/>
</dbReference>
<reference evidence="2 3" key="1">
    <citation type="submission" date="2020-05" db="EMBL/GenBank/DDBJ databases">
        <title>Identification and distribution of gene clusters putatively required for synthesis of sphingolipid metabolism inhibitors in phylogenetically diverse species of the filamentous fungus Fusarium.</title>
        <authorList>
            <person name="Kim H.-S."/>
            <person name="Busman M."/>
            <person name="Brown D.W."/>
            <person name="Divon H."/>
            <person name="Uhlig S."/>
            <person name="Proctor R.H."/>
        </authorList>
    </citation>
    <scope>NUCLEOTIDE SEQUENCE [LARGE SCALE GENOMIC DNA]</scope>
    <source>
        <strain evidence="2 3">NRRL 66235</strain>
    </source>
</reference>
<gene>
    <name evidence="2" type="ORF">FMUND_8219</name>
</gene>
<dbReference type="EMBL" id="JAAOAN010000274">
    <property type="protein sequence ID" value="KAF5712785.1"/>
    <property type="molecule type" value="Genomic_DNA"/>
</dbReference>
<dbReference type="InterPro" id="IPR036249">
    <property type="entry name" value="Thioredoxin-like_sf"/>
</dbReference>